<dbReference type="InterPro" id="IPR000157">
    <property type="entry name" value="TIR_dom"/>
</dbReference>
<keyword evidence="3" id="KW-0611">Plant defense</keyword>
<dbReference type="Pfam" id="PF00931">
    <property type="entry name" value="NB-ARC"/>
    <property type="match status" value="1"/>
</dbReference>
<name>A0ABQ9M0Z1_HEVBR</name>
<dbReference type="PROSITE" id="PS50104">
    <property type="entry name" value="TIR"/>
    <property type="match status" value="1"/>
</dbReference>
<evidence type="ECO:0000313" key="5">
    <source>
        <dbReference type="EMBL" id="KAJ9173897.1"/>
    </source>
</evidence>
<keyword evidence="6" id="KW-1185">Reference proteome</keyword>
<dbReference type="InterPro" id="IPR027417">
    <property type="entry name" value="P-loop_NTPase"/>
</dbReference>
<dbReference type="InterPro" id="IPR058192">
    <property type="entry name" value="WHD_ROQ1-like"/>
</dbReference>
<accession>A0ABQ9M0Z1</accession>
<dbReference type="Gene3D" id="3.40.50.10140">
    <property type="entry name" value="Toll/interleukin-1 receptor homology (TIR) domain"/>
    <property type="match status" value="1"/>
</dbReference>
<dbReference type="Pfam" id="PF01582">
    <property type="entry name" value="TIR"/>
    <property type="match status" value="1"/>
</dbReference>
<dbReference type="PANTHER" id="PTHR11017:SF271">
    <property type="entry name" value="DISEASE RESISTANCE PROTEIN (TIR-NBS-LRR CLASS) FAMILY"/>
    <property type="match status" value="1"/>
</dbReference>
<dbReference type="PANTHER" id="PTHR11017">
    <property type="entry name" value="LEUCINE-RICH REPEAT-CONTAINING PROTEIN"/>
    <property type="match status" value="1"/>
</dbReference>
<dbReference type="InterPro" id="IPR035897">
    <property type="entry name" value="Toll_tir_struct_dom_sf"/>
</dbReference>
<comment type="caution">
    <text evidence="5">The sequence shown here is derived from an EMBL/GenBank/DDBJ whole genome shotgun (WGS) entry which is preliminary data.</text>
</comment>
<dbReference type="Pfam" id="PF23282">
    <property type="entry name" value="WHD_ROQ1"/>
    <property type="match status" value="1"/>
</dbReference>
<dbReference type="SUPFAM" id="SSF52540">
    <property type="entry name" value="P-loop containing nucleoside triphosphate hydrolases"/>
    <property type="match status" value="1"/>
</dbReference>
<proteinExistence type="predicted"/>
<dbReference type="Gene3D" id="1.10.8.430">
    <property type="entry name" value="Helical domain of apoptotic protease-activating factors"/>
    <property type="match status" value="1"/>
</dbReference>
<dbReference type="PRINTS" id="PR00364">
    <property type="entry name" value="DISEASERSIST"/>
</dbReference>
<dbReference type="InterPro" id="IPR036390">
    <property type="entry name" value="WH_DNA-bd_sf"/>
</dbReference>
<dbReference type="Proteomes" id="UP001174677">
    <property type="component" value="Chromosome 9"/>
</dbReference>
<evidence type="ECO:0000259" key="4">
    <source>
        <dbReference type="PROSITE" id="PS50104"/>
    </source>
</evidence>
<evidence type="ECO:0000256" key="3">
    <source>
        <dbReference type="ARBA" id="ARBA00022821"/>
    </source>
</evidence>
<dbReference type="InterPro" id="IPR044974">
    <property type="entry name" value="Disease_R_plants"/>
</dbReference>
<evidence type="ECO:0000256" key="1">
    <source>
        <dbReference type="ARBA" id="ARBA00022614"/>
    </source>
</evidence>
<dbReference type="Gene3D" id="3.40.50.300">
    <property type="entry name" value="P-loop containing nucleotide triphosphate hydrolases"/>
    <property type="match status" value="1"/>
</dbReference>
<evidence type="ECO:0000313" key="6">
    <source>
        <dbReference type="Proteomes" id="UP001174677"/>
    </source>
</evidence>
<dbReference type="SUPFAM" id="SSF52058">
    <property type="entry name" value="L domain-like"/>
    <property type="match status" value="1"/>
</dbReference>
<evidence type="ECO:0000256" key="2">
    <source>
        <dbReference type="ARBA" id="ARBA00022737"/>
    </source>
</evidence>
<dbReference type="EMBL" id="JARPOI010000009">
    <property type="protein sequence ID" value="KAJ9173897.1"/>
    <property type="molecule type" value="Genomic_DNA"/>
</dbReference>
<reference evidence="5" key="1">
    <citation type="journal article" date="2023" name="Plant Biotechnol. J.">
        <title>Chromosome-level wild Hevea brasiliensis genome provides new tools for genomic-assisted breeding and valuable loci to elevate rubber yield.</title>
        <authorList>
            <person name="Cheng H."/>
            <person name="Song X."/>
            <person name="Hu Y."/>
            <person name="Wu T."/>
            <person name="Yang Q."/>
            <person name="An Z."/>
            <person name="Feng S."/>
            <person name="Deng Z."/>
            <person name="Wu W."/>
            <person name="Zeng X."/>
            <person name="Tu M."/>
            <person name="Wang X."/>
            <person name="Huang H."/>
        </authorList>
    </citation>
    <scope>NUCLEOTIDE SEQUENCE</scope>
    <source>
        <strain evidence="5">MT/VB/25A 57/8</strain>
    </source>
</reference>
<feature type="domain" description="TIR" evidence="4">
    <location>
        <begin position="13"/>
        <end position="178"/>
    </location>
</feature>
<protein>
    <recommendedName>
        <fullName evidence="4">TIR domain-containing protein</fullName>
    </recommendedName>
</protein>
<keyword evidence="2" id="KW-0677">Repeat</keyword>
<organism evidence="5 6">
    <name type="scientific">Hevea brasiliensis</name>
    <name type="common">Para rubber tree</name>
    <name type="synonym">Siphonia brasiliensis</name>
    <dbReference type="NCBI Taxonomy" id="3981"/>
    <lineage>
        <taxon>Eukaryota</taxon>
        <taxon>Viridiplantae</taxon>
        <taxon>Streptophyta</taxon>
        <taxon>Embryophyta</taxon>
        <taxon>Tracheophyta</taxon>
        <taxon>Spermatophyta</taxon>
        <taxon>Magnoliopsida</taxon>
        <taxon>eudicotyledons</taxon>
        <taxon>Gunneridae</taxon>
        <taxon>Pentapetalae</taxon>
        <taxon>rosids</taxon>
        <taxon>fabids</taxon>
        <taxon>Malpighiales</taxon>
        <taxon>Euphorbiaceae</taxon>
        <taxon>Crotonoideae</taxon>
        <taxon>Micrandreae</taxon>
        <taxon>Hevea</taxon>
    </lineage>
</organism>
<dbReference type="SMART" id="SM00255">
    <property type="entry name" value="TIR"/>
    <property type="match status" value="1"/>
</dbReference>
<dbReference type="SUPFAM" id="SSF46785">
    <property type="entry name" value="Winged helix' DNA-binding domain"/>
    <property type="match status" value="1"/>
</dbReference>
<dbReference type="SUPFAM" id="SSF52200">
    <property type="entry name" value="Toll/Interleukin receptor TIR domain"/>
    <property type="match status" value="1"/>
</dbReference>
<keyword evidence="1" id="KW-0433">Leucine-rich repeat</keyword>
<gene>
    <name evidence="5" type="ORF">P3X46_016988</name>
</gene>
<dbReference type="InterPro" id="IPR002182">
    <property type="entry name" value="NB-ARC"/>
</dbReference>
<dbReference type="InterPro" id="IPR042197">
    <property type="entry name" value="Apaf_helical"/>
</dbReference>
<sequence length="856" mass="98842">MASTSIFVTSFCSTYDVFLSFRGKDVMKGFTGHLYAVLRRSGINAYVEEEKMEDTEKIGAACLNGIQQSKFSLVLLSKDYASSTWCLEELVQILKYKKADDVWPIFYDVDTSHVEEIQGSYKEAFVEHEKHFKEDVLQKWKDALRQVSTLKGLDLPKRLDGHEAKNIDHIVEEISRRLNRTMLNVAIHPIGLQSRAEGMISLMANELEDIRIVGIYGMGGIGKSTIAKEVYNCLFQTFESSCFLENVREAAHFKGIPYLQRQLLTETSKKKHEKIYNPEIGLNLIIQKPHNKMVLLVLDDVDKQDQINKILGKCDWFSPGSRVIITTRMKDFLKPCEMYWQYEVNKMGDNDSLQLLSLHAFGKNHPTEAYMACAKKMVHYCGGIPLALEVLGSFLSGQSVDVWNSRLEKLKVIANEDIHSKFKISYDSLGDFEKFIFLDIACFFTGYDKDYVISILEECGFFPVNGINSLMRRCLVKVGSNNKMSMHDLLRDMGREIVRKEHVVDPGERSRLWHHEDVIDVLTNKKGTRAVEGLVLNMPGLKQYSSSTKTFKKMKMLRLLQLNYIHLAGDYKHISNKLRWLCWREFPLESIPFDLSLENLIILDMRYSSLKHFVEAGKALSERGLYSIFLPGNEIPMWFGDLHKGNIVSFHVPRLDPGSTIIGVVTYATYAWGRYQTDLLTKQKSCYTCPLLTITNKTKLFEWIYDPHITFFSRDVEQDISWLCYWIFDNHKRGTDQYDAGWRFKDELEEGDEVEFSIDLGFGINVKKCGIHLLYQAKDHGSQSDDLAIVSYASSRHHRRFLRSRPRLLTMKSNQEITVNDTGTPIMDKEFLQWTKYRDQKSDETIAMNRTIYERG</sequence>